<protein>
    <submittedName>
        <fullName evidence="2">Heterokaryon incompatibility protein-domain-containing protein</fullName>
    </submittedName>
</protein>
<reference evidence="2" key="1">
    <citation type="submission" date="2023-06" db="EMBL/GenBank/DDBJ databases">
        <title>Genome-scale phylogeny and comparative genomics of the fungal order Sordariales.</title>
        <authorList>
            <consortium name="Lawrence Berkeley National Laboratory"/>
            <person name="Hensen N."/>
            <person name="Bonometti L."/>
            <person name="Westerberg I."/>
            <person name="Brannstrom I.O."/>
            <person name="Guillou S."/>
            <person name="Cros-Aarteil S."/>
            <person name="Calhoun S."/>
            <person name="Haridas S."/>
            <person name="Kuo A."/>
            <person name="Mondo S."/>
            <person name="Pangilinan J."/>
            <person name="Riley R."/>
            <person name="Labutti K."/>
            <person name="Andreopoulos B."/>
            <person name="Lipzen A."/>
            <person name="Chen C."/>
            <person name="Yanf M."/>
            <person name="Daum C."/>
            <person name="Ng V."/>
            <person name="Clum A."/>
            <person name="Steindorff A."/>
            <person name="Ohm R."/>
            <person name="Martin F."/>
            <person name="Silar P."/>
            <person name="Natvig D."/>
            <person name="Lalanne C."/>
            <person name="Gautier V."/>
            <person name="Ament-Velasquez S.L."/>
            <person name="Kruys A."/>
            <person name="Hutchinson M.I."/>
            <person name="Powell A.J."/>
            <person name="Barry K."/>
            <person name="Miller A.N."/>
            <person name="Grigoriev I.V."/>
            <person name="Debuchy R."/>
            <person name="Gladieux P."/>
            <person name="Thoren M.H."/>
            <person name="Johannesson H."/>
        </authorList>
    </citation>
    <scope>NUCLEOTIDE SEQUENCE</scope>
    <source>
        <strain evidence="2">SMH4607-1</strain>
    </source>
</reference>
<proteinExistence type="predicted"/>
<gene>
    <name evidence="2" type="ORF">B0H67DRAFT_499943</name>
</gene>
<dbReference type="PANTHER" id="PTHR33112:SF16">
    <property type="entry name" value="HETEROKARYON INCOMPATIBILITY DOMAIN-CONTAINING PROTEIN"/>
    <property type="match status" value="1"/>
</dbReference>
<sequence length="307" mass="34697">MDLARLWLDDCARNHKSCRIGSSPLPKRVLHVGSDEAEPRLHISCGEQGKYIALSHCWGDRSLLMTTENATLEQREQAIPFVHLPKTFQDAITVARALGIEYLWIDSLCIVQDDEADWDEESMKMADIYSHATLTISADDASNATEGFLGLRNDPRAKMSIPIAYSAELGHEDGTIYARRGAETRKREKYDNGFYALADTHVGAMTVHHLDTRGWTFQERLLAPRTLHYTAAEMVFECKEDLDLEPPNSPIHDYSRYSPVRSSPIWSTIVQNFTSRNLTLPKDRLPAVAGVAMSFQPYTDEDYLYGL</sequence>
<accession>A0AA39ZS27</accession>
<dbReference type="AlphaFoldDB" id="A0AA39ZS27"/>
<dbReference type="Proteomes" id="UP001172102">
    <property type="component" value="Unassembled WGS sequence"/>
</dbReference>
<feature type="domain" description="Heterokaryon incompatibility" evidence="1">
    <location>
        <begin position="51"/>
        <end position="219"/>
    </location>
</feature>
<dbReference type="PANTHER" id="PTHR33112">
    <property type="entry name" value="DOMAIN PROTEIN, PUTATIVE-RELATED"/>
    <property type="match status" value="1"/>
</dbReference>
<dbReference type="Pfam" id="PF06985">
    <property type="entry name" value="HET"/>
    <property type="match status" value="1"/>
</dbReference>
<dbReference type="InterPro" id="IPR010730">
    <property type="entry name" value="HET"/>
</dbReference>
<comment type="caution">
    <text evidence="2">The sequence shown here is derived from an EMBL/GenBank/DDBJ whole genome shotgun (WGS) entry which is preliminary data.</text>
</comment>
<keyword evidence="3" id="KW-1185">Reference proteome</keyword>
<evidence type="ECO:0000313" key="3">
    <source>
        <dbReference type="Proteomes" id="UP001172102"/>
    </source>
</evidence>
<evidence type="ECO:0000313" key="2">
    <source>
        <dbReference type="EMBL" id="KAK0702640.1"/>
    </source>
</evidence>
<dbReference type="EMBL" id="JAUKUA010000008">
    <property type="protein sequence ID" value="KAK0702640.1"/>
    <property type="molecule type" value="Genomic_DNA"/>
</dbReference>
<organism evidence="2 3">
    <name type="scientific">Lasiosphaeris hirsuta</name>
    <dbReference type="NCBI Taxonomy" id="260670"/>
    <lineage>
        <taxon>Eukaryota</taxon>
        <taxon>Fungi</taxon>
        <taxon>Dikarya</taxon>
        <taxon>Ascomycota</taxon>
        <taxon>Pezizomycotina</taxon>
        <taxon>Sordariomycetes</taxon>
        <taxon>Sordariomycetidae</taxon>
        <taxon>Sordariales</taxon>
        <taxon>Lasiosphaeriaceae</taxon>
        <taxon>Lasiosphaeris</taxon>
    </lineage>
</organism>
<name>A0AA39ZS27_9PEZI</name>
<evidence type="ECO:0000259" key="1">
    <source>
        <dbReference type="Pfam" id="PF06985"/>
    </source>
</evidence>